<dbReference type="AlphaFoldDB" id="A0A7K1UFX5"/>
<accession>A0A7K1UFX5</accession>
<protein>
    <submittedName>
        <fullName evidence="1">Uncharacterized protein</fullName>
    </submittedName>
</protein>
<evidence type="ECO:0000313" key="2">
    <source>
        <dbReference type="Proteomes" id="UP000460157"/>
    </source>
</evidence>
<keyword evidence="2" id="KW-1185">Reference proteome</keyword>
<evidence type="ECO:0000313" key="1">
    <source>
        <dbReference type="EMBL" id="MVT25373.1"/>
    </source>
</evidence>
<sequence>MTDTDQVTQHDGPIRTVDGLYKVLLTYDRGQAVYYKDRELAEAIHDANRKAIYFRNLEHDLRAWQKLPWWKRLFTPRP</sequence>
<name>A0A7K1UFX5_9MICC</name>
<dbReference type="Proteomes" id="UP000460157">
    <property type="component" value="Unassembled WGS sequence"/>
</dbReference>
<dbReference type="RefSeq" id="WP_157321272.1">
    <property type="nucleotide sequence ID" value="NZ_BMFX01000005.1"/>
</dbReference>
<comment type="caution">
    <text evidence="1">The sequence shown here is derived from an EMBL/GenBank/DDBJ whole genome shotgun (WGS) entry which is preliminary data.</text>
</comment>
<dbReference type="OrthoDB" id="4307453at2"/>
<gene>
    <name evidence="1" type="ORF">GNZ21_03190</name>
</gene>
<reference evidence="1 2" key="1">
    <citation type="submission" date="2019-12" db="EMBL/GenBank/DDBJ databases">
        <title>Nesterenkonia muleiensis sp. nov., a novel actinobacterium isolated from sap of Populus euphratica.</title>
        <authorList>
            <person name="Wang R."/>
        </authorList>
    </citation>
    <scope>NUCLEOTIDE SEQUENCE [LARGE SCALE GENOMIC DNA]</scope>
    <source>
        <strain evidence="1 2">F10</strain>
    </source>
</reference>
<dbReference type="EMBL" id="WRPM01000023">
    <property type="protein sequence ID" value="MVT25373.1"/>
    <property type="molecule type" value="Genomic_DNA"/>
</dbReference>
<proteinExistence type="predicted"/>
<organism evidence="1 2">
    <name type="scientific">Nesterenkonia alkaliphila</name>
    <dbReference type="NCBI Taxonomy" id="1463631"/>
    <lineage>
        <taxon>Bacteria</taxon>
        <taxon>Bacillati</taxon>
        <taxon>Actinomycetota</taxon>
        <taxon>Actinomycetes</taxon>
        <taxon>Micrococcales</taxon>
        <taxon>Micrococcaceae</taxon>
        <taxon>Nesterenkonia</taxon>
    </lineage>
</organism>